<name>A0A5J4WZ01_9EUKA</name>
<dbReference type="Proteomes" id="UP000324800">
    <property type="component" value="Unassembled WGS sequence"/>
</dbReference>
<comment type="caution">
    <text evidence="1">The sequence shown here is derived from an EMBL/GenBank/DDBJ whole genome shotgun (WGS) entry which is preliminary data.</text>
</comment>
<proteinExistence type="predicted"/>
<evidence type="ECO:0000313" key="1">
    <source>
        <dbReference type="EMBL" id="KAA6399439.1"/>
    </source>
</evidence>
<sequence>MRSSEIEGIFLKHPVIYEQTDKVDLRLQPKTKSGLHSHKFPKTRDRIEDMLTQFADRIETRNNHVMILLMKQRICEFMKNLKLKKMDHCSQFGFRSVINIFDKKVLDYVHGNKD</sequence>
<reference evidence="1 2" key="1">
    <citation type="submission" date="2019-03" db="EMBL/GenBank/DDBJ databases">
        <title>Single cell metagenomics reveals metabolic interactions within the superorganism composed of flagellate Streblomastix strix and complex community of Bacteroidetes bacteria on its surface.</title>
        <authorList>
            <person name="Treitli S.C."/>
            <person name="Kolisko M."/>
            <person name="Husnik F."/>
            <person name="Keeling P."/>
            <person name="Hampl V."/>
        </authorList>
    </citation>
    <scope>NUCLEOTIDE SEQUENCE [LARGE SCALE GENOMIC DNA]</scope>
    <source>
        <strain evidence="1">ST1C</strain>
    </source>
</reference>
<protein>
    <submittedName>
        <fullName evidence="1">Uncharacterized protein</fullName>
    </submittedName>
</protein>
<evidence type="ECO:0000313" key="2">
    <source>
        <dbReference type="Proteomes" id="UP000324800"/>
    </source>
</evidence>
<dbReference type="AlphaFoldDB" id="A0A5J4WZ01"/>
<gene>
    <name evidence="1" type="ORF">EZS28_005037</name>
</gene>
<dbReference type="EMBL" id="SNRW01000754">
    <property type="protein sequence ID" value="KAA6399439.1"/>
    <property type="molecule type" value="Genomic_DNA"/>
</dbReference>
<organism evidence="1 2">
    <name type="scientific">Streblomastix strix</name>
    <dbReference type="NCBI Taxonomy" id="222440"/>
    <lineage>
        <taxon>Eukaryota</taxon>
        <taxon>Metamonada</taxon>
        <taxon>Preaxostyla</taxon>
        <taxon>Oxymonadida</taxon>
        <taxon>Streblomastigidae</taxon>
        <taxon>Streblomastix</taxon>
    </lineage>
</organism>
<dbReference type="OrthoDB" id="5960276at2759"/>
<accession>A0A5J4WZ01</accession>